<sequence length="184" mass="22160">MIRIKFRKKRYFVFVDYENVQGNFFEFIKELPKPLNINIFYSHNNGKMSLELVKMILKDKKNKYYFYKIDSRGKNALDFQLSTYLGSVIKRYPNDNFVIISKDSGFDYAIKFWNERSINIERIPIKIEVKNNKKVDKIEIVAGDINQKVKLSGEELHKKYREFVKQYGQDKGLLLYRKFKRKVK</sequence>
<dbReference type="Pfam" id="PF18475">
    <property type="entry name" value="PIN7"/>
    <property type="match status" value="1"/>
</dbReference>
<keyword evidence="3" id="KW-1185">Reference proteome</keyword>
<reference evidence="2" key="2">
    <citation type="submission" date="2009-06" db="EMBL/GenBank/DDBJ databases">
        <authorList>
            <person name="Sebastian Y."/>
            <person name="Madupu R."/>
            <person name="Durkin A.S."/>
            <person name="Torralba M."/>
            <person name="Methe B."/>
            <person name="Sutton G.G."/>
            <person name="Strausberg R.L."/>
            <person name="Nelson K.E."/>
        </authorList>
    </citation>
    <scope>NUCLEOTIDE SEQUENCE [LARGE SCALE GENOMIC DNA]</scope>
    <source>
        <strain evidence="2">ATCC 10379</strain>
    </source>
</reference>
<evidence type="ECO:0000313" key="2">
    <source>
        <dbReference type="EMBL" id="EER67757.1"/>
    </source>
</evidence>
<evidence type="ECO:0000259" key="1">
    <source>
        <dbReference type="Pfam" id="PF18475"/>
    </source>
</evidence>
<dbReference type="Proteomes" id="UP000006004">
    <property type="component" value="Unassembled WGS sequence"/>
</dbReference>
<dbReference type="eggNOG" id="ENOG5033IG6">
    <property type="taxonomic scope" value="Bacteria"/>
</dbReference>
<protein>
    <recommendedName>
        <fullName evidence="1">PIN-like domain-containing protein</fullName>
    </recommendedName>
</protein>
<organism evidence="2 3">
    <name type="scientific">Gemella haemolysans ATCC 10379</name>
    <dbReference type="NCBI Taxonomy" id="546270"/>
    <lineage>
        <taxon>Bacteria</taxon>
        <taxon>Bacillati</taxon>
        <taxon>Bacillota</taxon>
        <taxon>Bacilli</taxon>
        <taxon>Bacillales</taxon>
        <taxon>Gemellaceae</taxon>
        <taxon>Gemella</taxon>
    </lineage>
</organism>
<dbReference type="InterPro" id="IPR041494">
    <property type="entry name" value="PIN7"/>
</dbReference>
<comment type="caution">
    <text evidence="2">The sequence shown here is derived from an EMBL/GenBank/DDBJ whole genome shotgun (WGS) entry which is preliminary data.</text>
</comment>
<gene>
    <name evidence="2" type="ORF">GEMHA0001_0469</name>
</gene>
<name>C5NYD1_9BACL</name>
<proteinExistence type="predicted"/>
<accession>C5NYD1</accession>
<evidence type="ECO:0000313" key="3">
    <source>
        <dbReference type="Proteomes" id="UP000006004"/>
    </source>
</evidence>
<feature type="domain" description="PIN-like" evidence="1">
    <location>
        <begin position="14"/>
        <end position="116"/>
    </location>
</feature>
<dbReference type="OrthoDB" id="1668984at2"/>
<dbReference type="GeneID" id="93287507"/>
<dbReference type="RefSeq" id="WP_003145125.1">
    <property type="nucleotide sequence ID" value="NZ_ACDZ02000014.1"/>
</dbReference>
<dbReference type="AlphaFoldDB" id="C5NYD1"/>
<dbReference type="EMBL" id="ACDZ02000014">
    <property type="protein sequence ID" value="EER67757.1"/>
    <property type="molecule type" value="Genomic_DNA"/>
</dbReference>
<reference evidence="2" key="1">
    <citation type="submission" date="2009-01" db="EMBL/GenBank/DDBJ databases">
        <authorList>
            <person name="Fulton L."/>
            <person name="Clifton S."/>
            <person name="Chinwalla A.T."/>
            <person name="Mitreva M."/>
            <person name="Sodergren E."/>
            <person name="Weinstock G."/>
            <person name="Clifton S."/>
            <person name="Dooling D.J."/>
            <person name="Fulton B."/>
            <person name="Minx P."/>
            <person name="Pepin K.H."/>
            <person name="Johnson M."/>
            <person name="Bhonagiri V."/>
            <person name="Nash W.E."/>
            <person name="Mardis E.R."/>
            <person name="Wilson R.K."/>
        </authorList>
    </citation>
    <scope>NUCLEOTIDE SEQUENCE [LARGE SCALE GENOMIC DNA]</scope>
    <source>
        <strain evidence="2">ATCC 10379</strain>
    </source>
</reference>